<feature type="compositionally biased region" description="Low complexity" evidence="2">
    <location>
        <begin position="89"/>
        <end position="115"/>
    </location>
</feature>
<comment type="caution">
    <text evidence="3">The sequence shown here is derived from an EMBL/GenBank/DDBJ whole genome shotgun (WGS) entry which is preliminary data.</text>
</comment>
<dbReference type="STRING" id="45235.A0A2K3QFN3"/>
<evidence type="ECO:0000256" key="2">
    <source>
        <dbReference type="SAM" id="MobiDB-lite"/>
    </source>
</evidence>
<reference evidence="3 4" key="1">
    <citation type="submission" date="2017-08" db="EMBL/GenBank/DDBJ databases">
        <title>Harnessing the power of phylogenomics to disentangle the directionality and signatures of interkingdom host jumping in the parasitic fungal genus Tolypocladium.</title>
        <authorList>
            <person name="Quandt C.A."/>
            <person name="Patterson W."/>
            <person name="Spatafora J.W."/>
        </authorList>
    </citation>
    <scope>NUCLEOTIDE SEQUENCE [LARGE SCALE GENOMIC DNA]</scope>
    <source>
        <strain evidence="3 4">CBS 113982</strain>
    </source>
</reference>
<evidence type="ECO:0000313" key="3">
    <source>
        <dbReference type="EMBL" id="PNY26358.1"/>
    </source>
</evidence>
<comment type="similarity">
    <text evidence="1">Belongs to the MYG1 family.</text>
</comment>
<name>A0A2K3QFN3_9HYPO</name>
<proteinExistence type="inferred from homology"/>
<dbReference type="PANTHER" id="PTHR11215">
    <property type="entry name" value="METAL DEPENDENT HYDROLASE - RELATED"/>
    <property type="match status" value="1"/>
</dbReference>
<protein>
    <submittedName>
        <fullName evidence="3">Uncharacterized protein</fullName>
    </submittedName>
</protein>
<dbReference type="GO" id="GO:0005634">
    <property type="term" value="C:nucleus"/>
    <property type="evidence" value="ECO:0007669"/>
    <property type="project" value="TreeGrafter"/>
</dbReference>
<dbReference type="PANTHER" id="PTHR11215:SF1">
    <property type="entry name" value="MYG1 EXONUCLEASE"/>
    <property type="match status" value="1"/>
</dbReference>
<feature type="region of interest" description="Disordered" evidence="2">
    <location>
        <begin position="86"/>
        <end position="115"/>
    </location>
</feature>
<accession>A0A2K3QFN3</accession>
<dbReference type="OrthoDB" id="10265310at2759"/>
<evidence type="ECO:0000313" key="4">
    <source>
        <dbReference type="Proteomes" id="UP000236621"/>
    </source>
</evidence>
<dbReference type="InterPro" id="IPR003226">
    <property type="entry name" value="MYG1_exonuclease"/>
</dbReference>
<dbReference type="Pfam" id="PF03690">
    <property type="entry name" value="MYG1_exonuc"/>
    <property type="match status" value="1"/>
</dbReference>
<dbReference type="AlphaFoldDB" id="A0A2K3QFN3"/>
<organism evidence="3 4">
    <name type="scientific">Tolypocladium capitatum</name>
    <dbReference type="NCBI Taxonomy" id="45235"/>
    <lineage>
        <taxon>Eukaryota</taxon>
        <taxon>Fungi</taxon>
        <taxon>Dikarya</taxon>
        <taxon>Ascomycota</taxon>
        <taxon>Pezizomycotina</taxon>
        <taxon>Sordariomycetes</taxon>
        <taxon>Hypocreomycetidae</taxon>
        <taxon>Hypocreales</taxon>
        <taxon>Ophiocordycipitaceae</taxon>
        <taxon>Tolypocladium</taxon>
    </lineage>
</organism>
<dbReference type="Proteomes" id="UP000236621">
    <property type="component" value="Unassembled WGS sequence"/>
</dbReference>
<feature type="region of interest" description="Disordered" evidence="2">
    <location>
        <begin position="1"/>
        <end position="27"/>
    </location>
</feature>
<gene>
    <name evidence="3" type="ORF">TCAP_03710</name>
</gene>
<keyword evidence="4" id="KW-1185">Reference proteome</keyword>
<dbReference type="EMBL" id="NRSZ01000561">
    <property type="protein sequence ID" value="PNY26358.1"/>
    <property type="molecule type" value="Genomic_DNA"/>
</dbReference>
<sequence>MSPDDELKTLLSLPGDVSAASPATGARRDKTFRKMGAGACGAVFAQDGQSFAAKLARSMTTRLLQRPPSSRNWSHGRLLKLRTHSTSYVASSPPNSNPAAVLPPSSPPQQQQQLQRLPQSMLRRLLTTMAESAPKRLRTSSGNGTGPLIGTHSGHFHADEALAVHMLRMLPPYRDSPLVRTRDPKVLDTCHTVVDVGGEYDARRNRYDHHQRGFAATFPGRSTKLSSAGLVFLHFGRAIVAQRLGGGVDEAAPEVDLLHRKLYEGFVEALDAHDNGLAVYDPKAVAAAGLEKRFSEGGFTLGAVVGRLNHNWNDPKPADPADGQRVEDDRFLLASRRIGEEFERDLDYYATAWLPARAVVQQAFDKRAEFDPQGRLLVLEGQSVPWKDHLYGFEDGKPSVLYVLYPENPEPGAKWRIQCVPESKDSFVSRKPLPEAWRGFRDEELDGVAGIPGCVFVHAAGFIGGNKTFEGAREMAVKALEA</sequence>
<dbReference type="GO" id="GO:0005737">
    <property type="term" value="C:cytoplasm"/>
    <property type="evidence" value="ECO:0007669"/>
    <property type="project" value="TreeGrafter"/>
</dbReference>
<evidence type="ECO:0000256" key="1">
    <source>
        <dbReference type="ARBA" id="ARBA00010105"/>
    </source>
</evidence>